<dbReference type="InterPro" id="IPR011531">
    <property type="entry name" value="HCO3_transpt-like_TM_dom"/>
</dbReference>
<reference evidence="13" key="2">
    <citation type="submission" date="2017-05" db="UniProtKB">
        <authorList>
            <consortium name="EnsemblMetazoa"/>
        </authorList>
    </citation>
    <scope>IDENTIFICATION</scope>
</reference>
<evidence type="ECO:0000256" key="2">
    <source>
        <dbReference type="ARBA" id="ARBA00010993"/>
    </source>
</evidence>
<feature type="transmembrane region" description="Helical" evidence="9">
    <location>
        <begin position="543"/>
        <end position="562"/>
    </location>
</feature>
<evidence type="ECO:0000256" key="9">
    <source>
        <dbReference type="RuleBase" id="RU362035"/>
    </source>
</evidence>
<dbReference type="InterPro" id="IPR003024">
    <property type="entry name" value="Na/HCO3_transpt"/>
</dbReference>
<dbReference type="SUPFAM" id="SSF55804">
    <property type="entry name" value="Phoshotransferase/anion transport protein"/>
    <property type="match status" value="1"/>
</dbReference>
<protein>
    <recommendedName>
        <fullName evidence="9">Anion exchange protein</fullName>
    </recommendedName>
</protein>
<comment type="similarity">
    <text evidence="2 9">Belongs to the anion exchanger (TC 2.A.31) family.</text>
</comment>
<feature type="region of interest" description="Disordered" evidence="10">
    <location>
        <begin position="222"/>
        <end position="315"/>
    </location>
</feature>
<reference evidence="14" key="1">
    <citation type="journal article" date="2010" name="Nature">
        <title>The Amphimedon queenslandica genome and the evolution of animal complexity.</title>
        <authorList>
            <person name="Srivastava M."/>
            <person name="Simakov O."/>
            <person name="Chapman J."/>
            <person name="Fahey B."/>
            <person name="Gauthier M.E."/>
            <person name="Mitros T."/>
            <person name="Richards G.S."/>
            <person name="Conaco C."/>
            <person name="Dacre M."/>
            <person name="Hellsten U."/>
            <person name="Larroux C."/>
            <person name="Putnam N.H."/>
            <person name="Stanke M."/>
            <person name="Adamska M."/>
            <person name="Darling A."/>
            <person name="Degnan S.M."/>
            <person name="Oakley T.H."/>
            <person name="Plachetzki D.C."/>
            <person name="Zhai Y."/>
            <person name="Adamski M."/>
            <person name="Calcino A."/>
            <person name="Cummins S.F."/>
            <person name="Goodstein D.M."/>
            <person name="Harris C."/>
            <person name="Jackson D.J."/>
            <person name="Leys S.P."/>
            <person name="Shu S."/>
            <person name="Woodcroft B.J."/>
            <person name="Vervoort M."/>
            <person name="Kosik K.S."/>
            <person name="Manning G."/>
            <person name="Degnan B.M."/>
            <person name="Rokhsar D.S."/>
        </authorList>
    </citation>
    <scope>NUCLEOTIDE SEQUENCE [LARGE SCALE GENOMIC DNA]</scope>
</reference>
<dbReference type="Pfam" id="PF00955">
    <property type="entry name" value="HCO3_cotransp"/>
    <property type="match status" value="1"/>
</dbReference>
<evidence type="ECO:0000313" key="14">
    <source>
        <dbReference type="Proteomes" id="UP000007879"/>
    </source>
</evidence>
<evidence type="ECO:0000256" key="6">
    <source>
        <dbReference type="ARBA" id="ARBA00022989"/>
    </source>
</evidence>
<keyword evidence="6 9" id="KW-1133">Transmembrane helix</keyword>
<keyword evidence="8 9" id="KW-0472">Membrane</keyword>
<feature type="domain" description="Bicarbonate transporter-like transmembrane" evidence="11">
    <location>
        <begin position="475"/>
        <end position="1048"/>
    </location>
</feature>
<feature type="region of interest" description="Disordered" evidence="10">
    <location>
        <begin position="433"/>
        <end position="469"/>
    </location>
</feature>
<sequence>MVSRGSYEGGILSPVPEFTATQEGDRSDSRLPEFDEQDYSSHRNVYVAVHVPYSVPHHKKHRRKHRKKFRFQQEGGSGRSTPLVEEVDHFERKTPVDPCDRVKFILGEDGEEEEQSYHIFTELEELCVSEHGQNMEWKETARWVKFEEDVEEGGEKWSKPHVATLSLHSLFDLRSCMLKGTVLLDVVGTNLEHISDIVVDHLVKTNQLEEENRDKVRVALLHRHRHHSTKKESDKKSRFPNIRSLGDMVSNQTKKDENKNSPASSHNGLLGWLGRQNSNSNSDTNNKQLSDTAPDSGKGSSFLNDSQKGNHDDSHYNFDHHFMKKLLPGSEASNVLVGEVDFLKHSIIAFVRLSEAQMLGNLTEVPIPTRFLFILLGPKGNHERYHQVGRAIATLMADEVFHAVAYKARNRGDLLAGVDEFLDKVTVLPPGEWDPDIRLEPPSQVPSQTKRMAGKQESRDQNPTPTPPVTFSKIPFKGLYDDAKRRYRNYLTDFRDAAWDTHRNKCSILALLTTIASIIFIYFANIAPAITFGQVLSEKTGQYMGAVEMIISVAIGNFVYSLTAGQPLVILGGTGPTLIFEDILFQFCSSRNIPYLEFRFWIGLWTALFLMILVALNASVIMRIFTRFTEEIFSALISFIFIYEAFEKIWKIHLTNPYNGYFWYPFWGRTCDCYEYANSTEVGMDPPTNATYIGSYWSINETLQNTCNEDYLRAWVGADCDLRNDVLFFSIILFIGTFAVAFYFKRFKETPFFPTWVRKIISDFGVLLSVIIWVLVNYFAHVENVPTLEVPDILSGSSLYDETTVRKSFLVHPFGNGLPGWAPIAAVLPALLATILLFMDQQITALIVNRKDNKLLKGSGYHLDMFIVACLIGCFSCFGLPWVVGATVRSIAHVQSLFLYSPSAAPGERPKFLGVKEQRVTLLSMSVLLGLSILMYQVLKLIPLAVLYGLFLYIGVTSLFGVQFVQRILVIFMPDKYKPDEEYVRHIPNRRLHSYTLVQILMLLVLCMFKVITQISIIFPIMVLLLVIGRWLVGWCFPKRDLLILDDPIPDKLYCQRKSTCCEEGKEDPEKGIDETDGRVASADTGINITREVDRCDLWHMVHKLDKEPIRVANSLALQHNGGVPHNVEVEMEVQDESATPTLSSFKSTEI</sequence>
<dbReference type="AlphaFoldDB" id="A0A1X7UFR9"/>
<organism evidence="13">
    <name type="scientific">Amphimedon queenslandica</name>
    <name type="common">Sponge</name>
    <dbReference type="NCBI Taxonomy" id="400682"/>
    <lineage>
        <taxon>Eukaryota</taxon>
        <taxon>Metazoa</taxon>
        <taxon>Porifera</taxon>
        <taxon>Demospongiae</taxon>
        <taxon>Heteroscleromorpha</taxon>
        <taxon>Haplosclerida</taxon>
        <taxon>Niphatidae</taxon>
        <taxon>Amphimedon</taxon>
    </lineage>
</organism>
<dbReference type="GO" id="GO:0008509">
    <property type="term" value="F:monoatomic anion transmembrane transporter activity"/>
    <property type="evidence" value="ECO:0007669"/>
    <property type="project" value="InterPro"/>
</dbReference>
<feature type="transmembrane region" description="Helical" evidence="9">
    <location>
        <begin position="632"/>
        <end position="650"/>
    </location>
</feature>
<dbReference type="STRING" id="400682.A0A1X7UFR9"/>
<keyword evidence="4" id="KW-1003">Cell membrane</keyword>
<dbReference type="KEGG" id="aqu:100635530"/>
<comment type="subcellular location">
    <subcellularLocation>
        <location evidence="1">Basolateral cell membrane</location>
        <topology evidence="1">Multi-pass membrane protein</topology>
    </subcellularLocation>
    <subcellularLocation>
        <location evidence="9">Membrane</location>
        <topology evidence="9">Multi-pass membrane protein</topology>
    </subcellularLocation>
</comment>
<feature type="transmembrane region" description="Helical" evidence="9">
    <location>
        <begin position="860"/>
        <end position="884"/>
    </location>
</feature>
<dbReference type="Pfam" id="PF07565">
    <property type="entry name" value="Band_3_cyto"/>
    <property type="match status" value="1"/>
</dbReference>
<dbReference type="GO" id="GO:0005452">
    <property type="term" value="F:solute:inorganic anion antiporter activity"/>
    <property type="evidence" value="ECO:0007669"/>
    <property type="project" value="InterPro"/>
</dbReference>
<keyword evidence="7 9" id="KW-0406">Ion transport</keyword>
<dbReference type="InterPro" id="IPR013769">
    <property type="entry name" value="Band3_cytoplasmic_dom"/>
</dbReference>
<evidence type="ECO:0000313" key="13">
    <source>
        <dbReference type="EnsemblMetazoa" id="Aqu2.1.26495_001"/>
    </source>
</evidence>
<keyword evidence="14" id="KW-1185">Reference proteome</keyword>
<dbReference type="NCBIfam" id="TIGR00834">
    <property type="entry name" value="ae"/>
    <property type="match status" value="1"/>
</dbReference>
<dbReference type="GO" id="GO:0008510">
    <property type="term" value="F:sodium:bicarbonate symporter activity"/>
    <property type="evidence" value="ECO:0007669"/>
    <property type="project" value="TreeGrafter"/>
</dbReference>
<feature type="transmembrane region" description="Helical" evidence="9">
    <location>
        <begin position="945"/>
        <end position="972"/>
    </location>
</feature>
<evidence type="ECO:0000259" key="11">
    <source>
        <dbReference type="Pfam" id="PF00955"/>
    </source>
</evidence>
<feature type="transmembrane region" description="Helical" evidence="9">
    <location>
        <begin position="820"/>
        <end position="839"/>
    </location>
</feature>
<evidence type="ECO:0000256" key="4">
    <source>
        <dbReference type="ARBA" id="ARBA00022475"/>
    </source>
</evidence>
<accession>A0A1X7UFR9</accession>
<feature type="compositionally biased region" description="Polar residues" evidence="10">
    <location>
        <begin position="275"/>
        <end position="307"/>
    </location>
</feature>
<proteinExistence type="inferred from homology"/>
<name>A0A1X7UFR9_AMPQE</name>
<dbReference type="FunCoup" id="A0A1X7UFR9">
    <property type="interactions" value="917"/>
</dbReference>
<evidence type="ECO:0000256" key="10">
    <source>
        <dbReference type="SAM" id="MobiDB-lite"/>
    </source>
</evidence>
<dbReference type="OMA" id="EDAEKEX"/>
<feature type="region of interest" description="Disordered" evidence="10">
    <location>
        <begin position="1"/>
        <end position="33"/>
    </location>
</feature>
<evidence type="ECO:0000256" key="3">
    <source>
        <dbReference type="ARBA" id="ARBA00022448"/>
    </source>
</evidence>
<dbReference type="InterPro" id="IPR016152">
    <property type="entry name" value="PTrfase/Anion_transptr"/>
</dbReference>
<dbReference type="GO" id="GO:0051453">
    <property type="term" value="P:regulation of intracellular pH"/>
    <property type="evidence" value="ECO:0007669"/>
    <property type="project" value="TreeGrafter"/>
</dbReference>
<dbReference type="PANTHER" id="PTHR11453">
    <property type="entry name" value="ANION EXCHANGE PROTEIN"/>
    <property type="match status" value="1"/>
</dbReference>
<dbReference type="PANTHER" id="PTHR11453:SF36">
    <property type="entry name" value="ANION EXCHANGE PROTEIN"/>
    <property type="match status" value="1"/>
</dbReference>
<dbReference type="InParanoid" id="A0A1X7UFR9"/>
<evidence type="ECO:0000256" key="7">
    <source>
        <dbReference type="ARBA" id="ARBA00023065"/>
    </source>
</evidence>
<dbReference type="PRINTS" id="PR01231">
    <property type="entry name" value="HCO3TRNSPORT"/>
</dbReference>
<dbReference type="InterPro" id="IPR003020">
    <property type="entry name" value="HCO3_transpt_euk"/>
</dbReference>
<feature type="compositionally biased region" description="Basic and acidic residues" evidence="10">
    <location>
        <begin position="23"/>
        <end position="33"/>
    </location>
</feature>
<feature type="transmembrane region" description="Helical" evidence="9">
    <location>
        <begin position="756"/>
        <end position="780"/>
    </location>
</feature>
<dbReference type="EnsemblMetazoa" id="XM_003388080.3">
    <property type="protein sequence ID" value="XP_003388128.1"/>
    <property type="gene ID" value="LOC100635530"/>
</dbReference>
<dbReference type="EnsemblMetazoa" id="Aqu2.1.26495_001">
    <property type="protein sequence ID" value="Aqu2.1.26495_001"/>
    <property type="gene ID" value="Aqu2.1.26495"/>
</dbReference>
<gene>
    <name evidence="13" type="primary">100635530</name>
</gene>
<feature type="domain" description="Band 3 cytoplasmic" evidence="12">
    <location>
        <begin position="118"/>
        <end position="435"/>
    </location>
</feature>
<keyword evidence="3 9" id="KW-0813">Transport</keyword>
<evidence type="ECO:0000256" key="8">
    <source>
        <dbReference type="ARBA" id="ARBA00023136"/>
    </source>
</evidence>
<dbReference type="GO" id="GO:0016323">
    <property type="term" value="C:basolateral plasma membrane"/>
    <property type="evidence" value="ECO:0007669"/>
    <property type="project" value="UniProtKB-SubCell"/>
</dbReference>
<feature type="transmembrane region" description="Helical" evidence="9">
    <location>
        <begin position="1017"/>
        <end position="1037"/>
    </location>
</feature>
<dbReference type="Proteomes" id="UP000007879">
    <property type="component" value="Unassembled WGS sequence"/>
</dbReference>
<dbReference type="eggNOG" id="KOG1172">
    <property type="taxonomic scope" value="Eukaryota"/>
</dbReference>
<keyword evidence="5 9" id="KW-0812">Transmembrane</keyword>
<evidence type="ECO:0000256" key="1">
    <source>
        <dbReference type="ARBA" id="ARBA00004554"/>
    </source>
</evidence>
<feature type="transmembrane region" description="Helical" evidence="9">
    <location>
        <begin position="600"/>
        <end position="620"/>
    </location>
</feature>
<dbReference type="OrthoDB" id="1735926at2759"/>
<dbReference type="Gene3D" id="3.40.930.10">
    <property type="entry name" value="Mannitol-specific EII, Chain A"/>
    <property type="match status" value="1"/>
</dbReference>
<feature type="transmembrane region" description="Helical" evidence="9">
    <location>
        <begin position="726"/>
        <end position="744"/>
    </location>
</feature>
<evidence type="ECO:0000256" key="5">
    <source>
        <dbReference type="ARBA" id="ARBA00022692"/>
    </source>
</evidence>
<feature type="transmembrane region" description="Helical" evidence="9">
    <location>
        <begin position="920"/>
        <end position="939"/>
    </location>
</feature>
<dbReference type="PRINTS" id="PR01232">
    <property type="entry name" value="NAHCO3TRSPRT"/>
</dbReference>
<feature type="transmembrane region" description="Helical" evidence="9">
    <location>
        <begin position="508"/>
        <end position="531"/>
    </location>
</feature>
<evidence type="ECO:0000259" key="12">
    <source>
        <dbReference type="Pfam" id="PF07565"/>
    </source>
</evidence>
<dbReference type="Gene3D" id="1.10.287.570">
    <property type="entry name" value="Helical hairpin bin"/>
    <property type="match status" value="1"/>
</dbReference>